<accession>A0A815I4Q9</accession>
<feature type="compositionally biased region" description="Basic and acidic residues" evidence="1">
    <location>
        <begin position="314"/>
        <end position="346"/>
    </location>
</feature>
<evidence type="ECO:0000313" key="3">
    <source>
        <dbReference type="EMBL" id="CAF1068352.1"/>
    </source>
</evidence>
<reference evidence="4" key="1">
    <citation type="submission" date="2021-02" db="EMBL/GenBank/DDBJ databases">
        <authorList>
            <person name="Nowell W R."/>
        </authorList>
    </citation>
    <scope>NUCLEOTIDE SEQUENCE</scope>
</reference>
<proteinExistence type="predicted"/>
<organism evidence="4 6">
    <name type="scientific">Adineta ricciae</name>
    <name type="common">Rotifer</name>
    <dbReference type="NCBI Taxonomy" id="249248"/>
    <lineage>
        <taxon>Eukaryota</taxon>
        <taxon>Metazoa</taxon>
        <taxon>Spiralia</taxon>
        <taxon>Gnathifera</taxon>
        <taxon>Rotifera</taxon>
        <taxon>Eurotatoria</taxon>
        <taxon>Bdelloidea</taxon>
        <taxon>Adinetida</taxon>
        <taxon>Adinetidae</taxon>
        <taxon>Adineta</taxon>
    </lineage>
</organism>
<comment type="caution">
    <text evidence="4">The sequence shown here is derived from an EMBL/GenBank/DDBJ whole genome shotgun (WGS) entry which is preliminary data.</text>
</comment>
<dbReference type="EMBL" id="CAJNOJ010000274">
    <property type="protein sequence ID" value="CAF1360670.1"/>
    <property type="molecule type" value="Genomic_DNA"/>
</dbReference>
<evidence type="ECO:0000313" key="5">
    <source>
        <dbReference type="Proteomes" id="UP000663828"/>
    </source>
</evidence>
<dbReference type="OrthoDB" id="10048071at2759"/>
<dbReference type="Gene3D" id="3.30.420.10">
    <property type="entry name" value="Ribonuclease H-like superfamily/Ribonuclease H"/>
    <property type="match status" value="1"/>
</dbReference>
<evidence type="ECO:0000313" key="2">
    <source>
        <dbReference type="EMBL" id="CAF1068300.1"/>
    </source>
</evidence>
<dbReference type="GO" id="GO:0003676">
    <property type="term" value="F:nucleic acid binding"/>
    <property type="evidence" value="ECO:0007669"/>
    <property type="project" value="InterPro"/>
</dbReference>
<evidence type="ECO:0000313" key="4">
    <source>
        <dbReference type="EMBL" id="CAF1360670.1"/>
    </source>
</evidence>
<dbReference type="EMBL" id="CAJNOR010001068">
    <property type="protein sequence ID" value="CAF1068352.1"/>
    <property type="molecule type" value="Genomic_DNA"/>
</dbReference>
<keyword evidence="5" id="KW-1185">Reference proteome</keyword>
<gene>
    <name evidence="4" type="ORF">EDS130_LOCUS33803</name>
    <name evidence="2" type="ORF">XAT740_LOCUS16666</name>
    <name evidence="3" type="ORF">XAT740_LOCUS16669</name>
</gene>
<feature type="compositionally biased region" description="Polar residues" evidence="1">
    <location>
        <begin position="347"/>
        <end position="357"/>
    </location>
</feature>
<dbReference type="Proteomes" id="UP000663828">
    <property type="component" value="Unassembled WGS sequence"/>
</dbReference>
<dbReference type="AlphaFoldDB" id="A0A815I4Q9"/>
<feature type="region of interest" description="Disordered" evidence="1">
    <location>
        <begin position="310"/>
        <end position="406"/>
    </location>
</feature>
<dbReference type="Proteomes" id="UP000663852">
    <property type="component" value="Unassembled WGS sequence"/>
</dbReference>
<feature type="compositionally biased region" description="Basic and acidic residues" evidence="1">
    <location>
        <begin position="358"/>
        <end position="386"/>
    </location>
</feature>
<evidence type="ECO:0000313" key="6">
    <source>
        <dbReference type="Proteomes" id="UP000663852"/>
    </source>
</evidence>
<dbReference type="EMBL" id="CAJNOR010001068">
    <property type="protein sequence ID" value="CAF1068300.1"/>
    <property type="molecule type" value="Genomic_DNA"/>
</dbReference>
<protein>
    <submittedName>
        <fullName evidence="4">Uncharacterized protein</fullName>
    </submittedName>
</protein>
<sequence length="521" mass="61915">MLSQRELRKVRQALTDNPSKNAQRKLKNKLIEHQYASKYPPFSPLEHHRQFLNKKTHEQNLRETIDAAKKSEIILLDTESVTVYRQPNRPGLIQLQLLPNNATPIVVIVEVHHLPPTNSNEFKLMQEFFRIVLDSDKTIYTWGTINELTPFSQFGLFDAQQIQSPGNEDLQKFFKNYWQACHKHMTLEACECENCLDKEPNQPWKLLDAVAYQLHEWLDKRHTCSPFHIGLDPQLQPVTMEQLEYRTILANYAANDVLSMEKLMISMQERPPTTISSTISPGSENAIQNGVSPEMINDSTIVLLLHSSSSTPETKLEPTPKEQVNLHEQPDHRTKRETEHQHEKKQNTNNQHQTSHYNTREETNNHQEKEERSVGRYERDQSEQKRKNYNQNRAQYPTGGFYHYRSNPRDRIQQQEYDTDAERKWKNHISTIKQRQRHFRHEIIRRGIDPRFSITIVKEILRRYEVPYTAVHISKSKWTRQTSLYIGIRNPSNLREYEKRTRYLFTTDYYNEFRARNRFKR</sequence>
<evidence type="ECO:0000256" key="1">
    <source>
        <dbReference type="SAM" id="MobiDB-lite"/>
    </source>
</evidence>
<dbReference type="InterPro" id="IPR036397">
    <property type="entry name" value="RNaseH_sf"/>
</dbReference>
<name>A0A815I4Q9_ADIRI</name>